<evidence type="ECO:0000256" key="1">
    <source>
        <dbReference type="ARBA" id="ARBA00022491"/>
    </source>
</evidence>
<evidence type="ECO:0000256" key="4">
    <source>
        <dbReference type="ARBA" id="ARBA00023163"/>
    </source>
</evidence>
<accession>A0A060LSJ5</accession>
<dbReference type="RefSeq" id="WP_038476561.1">
    <property type="nucleotide sequence ID" value="NZ_CP003923.1"/>
</dbReference>
<reference evidence="6 7" key="1">
    <citation type="journal article" date="2014" name="Gene">
        <title>A comparative genomic analysis of the alkalitolerant soil bacterium Bacillus lehensis G1.</title>
        <authorList>
            <person name="Noor Y.M."/>
            <person name="Samsulrizal N.H."/>
            <person name="Jema'on N.A."/>
            <person name="Low K.O."/>
            <person name="Ramli A.N."/>
            <person name="Alias N.I."/>
            <person name="Damis S.I."/>
            <person name="Fuzi S.F."/>
            <person name="Isa M.N."/>
            <person name="Murad A.M."/>
            <person name="Raih M.F."/>
            <person name="Bakar F.D."/>
            <person name="Najimudin N."/>
            <person name="Mahadi N.M."/>
            <person name="Illias R.M."/>
        </authorList>
    </citation>
    <scope>NUCLEOTIDE SEQUENCE [LARGE SCALE GENOMIC DNA]</scope>
    <source>
        <strain evidence="6 7">G1</strain>
    </source>
</reference>
<evidence type="ECO:0000313" key="6">
    <source>
        <dbReference type="EMBL" id="AIC92995.1"/>
    </source>
</evidence>
<dbReference type="PRINTS" id="PR00036">
    <property type="entry name" value="HTHLACI"/>
</dbReference>
<name>A0A060LSJ5_9BACI</name>
<dbReference type="InterPro" id="IPR028082">
    <property type="entry name" value="Peripla_BP_I"/>
</dbReference>
<dbReference type="HOGENOM" id="CLU_037628_6_0_9"/>
<dbReference type="Pfam" id="PF00356">
    <property type="entry name" value="LacI"/>
    <property type="match status" value="1"/>
</dbReference>
<dbReference type="CDD" id="cd01392">
    <property type="entry name" value="HTH_LacI"/>
    <property type="match status" value="1"/>
</dbReference>
<dbReference type="OrthoDB" id="9796186at2"/>
<dbReference type="PROSITE" id="PS50932">
    <property type="entry name" value="HTH_LACI_2"/>
    <property type="match status" value="1"/>
</dbReference>
<organism evidence="6 7">
    <name type="scientific">Shouchella lehensis G1</name>
    <dbReference type="NCBI Taxonomy" id="1246626"/>
    <lineage>
        <taxon>Bacteria</taxon>
        <taxon>Bacillati</taxon>
        <taxon>Bacillota</taxon>
        <taxon>Bacilli</taxon>
        <taxon>Bacillales</taxon>
        <taxon>Bacillaceae</taxon>
        <taxon>Shouchella</taxon>
    </lineage>
</organism>
<proteinExistence type="predicted"/>
<dbReference type="Proteomes" id="UP000027142">
    <property type="component" value="Chromosome"/>
</dbReference>
<keyword evidence="1" id="KW-0678">Repressor</keyword>
<dbReference type="PATRIC" id="fig|1246626.3.peg.377"/>
<dbReference type="eggNOG" id="COG1609">
    <property type="taxonomic scope" value="Bacteria"/>
</dbReference>
<dbReference type="Pfam" id="PF00532">
    <property type="entry name" value="Peripla_BP_1"/>
    <property type="match status" value="1"/>
</dbReference>
<keyword evidence="4" id="KW-0804">Transcription</keyword>
<keyword evidence="7" id="KW-1185">Reference proteome</keyword>
<feature type="domain" description="HTH lacI-type" evidence="5">
    <location>
        <begin position="2"/>
        <end position="56"/>
    </location>
</feature>
<evidence type="ECO:0000256" key="2">
    <source>
        <dbReference type="ARBA" id="ARBA00023015"/>
    </source>
</evidence>
<dbReference type="CDD" id="cd06291">
    <property type="entry name" value="PBP1_Qymf-like"/>
    <property type="match status" value="1"/>
</dbReference>
<dbReference type="GO" id="GO:0003700">
    <property type="term" value="F:DNA-binding transcription factor activity"/>
    <property type="evidence" value="ECO:0007669"/>
    <property type="project" value="TreeGrafter"/>
</dbReference>
<keyword evidence="2" id="KW-0805">Transcription regulation</keyword>
<evidence type="ECO:0000256" key="3">
    <source>
        <dbReference type="ARBA" id="ARBA00023125"/>
    </source>
</evidence>
<gene>
    <name evidence="6" type="ORF">BleG1_0387</name>
</gene>
<dbReference type="Gene3D" id="3.40.50.2300">
    <property type="match status" value="2"/>
</dbReference>
<dbReference type="SUPFAM" id="SSF47413">
    <property type="entry name" value="lambda repressor-like DNA-binding domains"/>
    <property type="match status" value="1"/>
</dbReference>
<keyword evidence="3" id="KW-0238">DNA-binding</keyword>
<dbReference type="SUPFAM" id="SSF53822">
    <property type="entry name" value="Periplasmic binding protein-like I"/>
    <property type="match status" value="1"/>
</dbReference>
<dbReference type="PANTHER" id="PTHR30146:SF95">
    <property type="entry name" value="RIBOSE OPERON REPRESSOR"/>
    <property type="match status" value="1"/>
</dbReference>
<dbReference type="STRING" id="1246626.BleG1_0387"/>
<dbReference type="EMBL" id="CP003923">
    <property type="protein sequence ID" value="AIC92995.1"/>
    <property type="molecule type" value="Genomic_DNA"/>
</dbReference>
<dbReference type="PANTHER" id="PTHR30146">
    <property type="entry name" value="LACI-RELATED TRANSCRIPTIONAL REPRESSOR"/>
    <property type="match status" value="1"/>
</dbReference>
<dbReference type="SMART" id="SM00354">
    <property type="entry name" value="HTH_LACI"/>
    <property type="match status" value="1"/>
</dbReference>
<evidence type="ECO:0000259" key="5">
    <source>
        <dbReference type="PROSITE" id="PS50932"/>
    </source>
</evidence>
<dbReference type="InterPro" id="IPR000843">
    <property type="entry name" value="HTH_LacI"/>
</dbReference>
<sequence>MTTIKDVAKYARVSVATVSRVLNNKGYVSKEAETAVQKAIKDLNYRPSAVARSLYDKKSRMIGLLIPDIANPFFPEIARGIEDVALKAGYTVVLCNTDSQLKKEKHYLNTLERKYVDGIIVATGVGGYEHYKALNVPIVALDRFISEHVPTVTVENKQGAKLATEYLIQKGCRHIAHLRGQTGLVTADERYQGFKETVEQFGKRHTVLETGFNSYRAEEMVRELLEQHPDLDGIFAASDVAAAGAMKAAYTMKRVVPDDLQIIGFDGISFGEMLSPSLTTVKQPIYQIGEKAISLLIDQIENRPIKTFQYVFPPIMHIRGTTK</sequence>
<dbReference type="InterPro" id="IPR001761">
    <property type="entry name" value="Peripla_BP/Lac1_sug-bd_dom"/>
</dbReference>
<dbReference type="Gene3D" id="1.10.260.40">
    <property type="entry name" value="lambda repressor-like DNA-binding domains"/>
    <property type="match status" value="1"/>
</dbReference>
<dbReference type="PROSITE" id="PS00356">
    <property type="entry name" value="HTH_LACI_1"/>
    <property type="match status" value="1"/>
</dbReference>
<dbReference type="GO" id="GO:0000976">
    <property type="term" value="F:transcription cis-regulatory region binding"/>
    <property type="evidence" value="ECO:0007669"/>
    <property type="project" value="TreeGrafter"/>
</dbReference>
<evidence type="ECO:0000313" key="7">
    <source>
        <dbReference type="Proteomes" id="UP000027142"/>
    </source>
</evidence>
<dbReference type="KEGG" id="ble:BleG1_0387"/>
<dbReference type="InterPro" id="IPR010982">
    <property type="entry name" value="Lambda_DNA-bd_dom_sf"/>
</dbReference>
<protein>
    <submittedName>
        <fullName evidence="6">Ribose operon transcriptional repressor</fullName>
    </submittedName>
</protein>
<dbReference type="AlphaFoldDB" id="A0A060LSJ5"/>